<dbReference type="SUPFAM" id="SSF52540">
    <property type="entry name" value="P-loop containing nucleoside triphosphate hydrolases"/>
    <property type="match status" value="1"/>
</dbReference>
<accession>A0AAP5C9A0</accession>
<dbReference type="Proteomes" id="UP001240529">
    <property type="component" value="Unassembled WGS sequence"/>
</dbReference>
<proteinExistence type="predicted"/>
<dbReference type="CDD" id="cd02042">
    <property type="entry name" value="ParAB_family"/>
    <property type="match status" value="1"/>
</dbReference>
<evidence type="ECO:0000313" key="3">
    <source>
        <dbReference type="Proteomes" id="UP001240529"/>
    </source>
</evidence>
<dbReference type="Gene3D" id="3.40.50.300">
    <property type="entry name" value="P-loop containing nucleotide triphosphate hydrolases"/>
    <property type="match status" value="1"/>
</dbReference>
<comment type="caution">
    <text evidence="2">The sequence shown here is derived from an EMBL/GenBank/DDBJ whole genome shotgun (WGS) entry which is preliminary data.</text>
</comment>
<feature type="domain" description="CobQ/CobB/MinD/ParA nucleotide binding" evidence="1">
    <location>
        <begin position="3"/>
        <end position="140"/>
    </location>
</feature>
<dbReference type="AlphaFoldDB" id="A0AAP5C9A0"/>
<dbReference type="InterPro" id="IPR050678">
    <property type="entry name" value="DNA_Partitioning_ATPase"/>
</dbReference>
<reference evidence="2" key="1">
    <citation type="submission" date="2023-07" db="EMBL/GenBank/DDBJ databases">
        <authorList>
            <person name="Shahid S."/>
            <person name="Akbar M.Y."/>
            <person name="Ajmal W."/>
            <person name="Ansari A."/>
            <person name="Ghazanfar S."/>
        </authorList>
    </citation>
    <scope>NUCLEOTIDE SEQUENCE</scope>
    <source>
        <strain evidence="2">NIGAB</strain>
    </source>
</reference>
<dbReference type="InterPro" id="IPR002586">
    <property type="entry name" value="CobQ/CobB/MinD/ParA_Nub-bd_dom"/>
</dbReference>
<evidence type="ECO:0000259" key="1">
    <source>
        <dbReference type="Pfam" id="PF01656"/>
    </source>
</evidence>
<name>A0AAP5C9A0_9GAMM</name>
<organism evidence="2 3">
    <name type="scientific">Stenotrophomonas geniculata</name>
    <dbReference type="NCBI Taxonomy" id="86188"/>
    <lineage>
        <taxon>Bacteria</taxon>
        <taxon>Pseudomonadati</taxon>
        <taxon>Pseudomonadota</taxon>
        <taxon>Gammaproteobacteria</taxon>
        <taxon>Lysobacterales</taxon>
        <taxon>Lysobacteraceae</taxon>
        <taxon>Stenotrophomonas</taxon>
    </lineage>
</organism>
<dbReference type="InterPro" id="IPR027417">
    <property type="entry name" value="P-loop_NTPase"/>
</dbReference>
<gene>
    <name evidence="2" type="ORF">Q0031_15155</name>
</gene>
<sequence>MKICMLNGKGGVGRTTLALNLAHCLQCTYPSSSVYVADLDAQGSSLAWARLAGDTPFTVGVVKSRAQHDFHIFDTAPKLPENGLLPDADVYIIPTLFDAVSYVVFLKTMQLVHKKGLPHIVVANRFNPDRSEHRQRFAQLPPGALIVRDRAILSSCYGYGETVFDHVGVRARHAQLDIKAIARALRGFDSQSWGDL</sequence>
<dbReference type="PANTHER" id="PTHR13696">
    <property type="entry name" value="P-LOOP CONTAINING NUCLEOSIDE TRIPHOSPHATE HYDROLASE"/>
    <property type="match status" value="1"/>
</dbReference>
<dbReference type="PANTHER" id="PTHR13696:SF99">
    <property type="entry name" value="COBYRINIC ACID AC-DIAMIDE SYNTHASE"/>
    <property type="match status" value="1"/>
</dbReference>
<protein>
    <submittedName>
        <fullName evidence="2">ParA family protein</fullName>
    </submittedName>
</protein>
<dbReference type="EMBL" id="JAVIAC010000007">
    <property type="protein sequence ID" value="MDQ7953119.1"/>
    <property type="molecule type" value="Genomic_DNA"/>
</dbReference>
<dbReference type="Pfam" id="PF01656">
    <property type="entry name" value="CbiA"/>
    <property type="match status" value="1"/>
</dbReference>
<evidence type="ECO:0000313" key="2">
    <source>
        <dbReference type="EMBL" id="MDQ7953119.1"/>
    </source>
</evidence>
<dbReference type="RefSeq" id="WP_305730485.1">
    <property type="nucleotide sequence ID" value="NZ_JAUZEA010000007.1"/>
</dbReference>